<reference evidence="3" key="1">
    <citation type="submission" date="2018-08" db="EMBL/GenBank/DDBJ databases">
        <authorList>
            <person name="Kim S.-J."/>
            <person name="Jung G.-Y."/>
        </authorList>
    </citation>
    <scope>NUCLEOTIDE SEQUENCE [LARGE SCALE GENOMIC DNA]</scope>
    <source>
        <strain evidence="3">GY_H</strain>
    </source>
</reference>
<keyword evidence="3" id="KW-1185">Reference proteome</keyword>
<protein>
    <submittedName>
        <fullName evidence="2">Uncharacterized protein</fullName>
    </submittedName>
</protein>
<dbReference type="EMBL" id="QRGO01000002">
    <property type="protein sequence ID" value="RDV01832.1"/>
    <property type="molecule type" value="Genomic_DNA"/>
</dbReference>
<dbReference type="PROSITE" id="PS51257">
    <property type="entry name" value="PROKAR_LIPOPROTEIN"/>
    <property type="match status" value="1"/>
</dbReference>
<evidence type="ECO:0000256" key="1">
    <source>
        <dbReference type="SAM" id="MobiDB-lite"/>
    </source>
</evidence>
<gene>
    <name evidence="2" type="ORF">DXH78_14475</name>
</gene>
<comment type="caution">
    <text evidence="2">The sequence shown here is derived from an EMBL/GenBank/DDBJ whole genome shotgun (WGS) entry which is preliminary data.</text>
</comment>
<feature type="compositionally biased region" description="Basic residues" evidence="1">
    <location>
        <begin position="195"/>
        <end position="211"/>
    </location>
</feature>
<dbReference type="AlphaFoldDB" id="A0A371B2S5"/>
<feature type="region of interest" description="Disordered" evidence="1">
    <location>
        <begin position="55"/>
        <end position="116"/>
    </location>
</feature>
<name>A0A371B2S5_9BRAD</name>
<proteinExistence type="predicted"/>
<sequence>MFVLVRRDVKSKLAMAGTALVALALGGCGSVNSMSDTLRSDAGWFSKPVSGLFSREDGSGSMGTAKNLSLGPSGPVPPEDLVNPDGSCAAAAAETPAPASPAAPQAGSVAGDLAGSPMPAGGDAPVLGGVALGMSECQVVRRAGTPSNVAISAAENNERKTVLTYAAGQWPGVYTFASGRLKVVDALPQAQKPKPVAKKKPAPKRAPTRIN</sequence>
<organism evidence="2 3">
    <name type="scientific">Undibacter mobilis</name>
    <dbReference type="NCBI Taxonomy" id="2292256"/>
    <lineage>
        <taxon>Bacteria</taxon>
        <taxon>Pseudomonadati</taxon>
        <taxon>Pseudomonadota</taxon>
        <taxon>Alphaproteobacteria</taxon>
        <taxon>Hyphomicrobiales</taxon>
        <taxon>Nitrobacteraceae</taxon>
        <taxon>Undibacter</taxon>
    </lineage>
</organism>
<feature type="region of interest" description="Disordered" evidence="1">
    <location>
        <begin position="188"/>
        <end position="211"/>
    </location>
</feature>
<evidence type="ECO:0000313" key="3">
    <source>
        <dbReference type="Proteomes" id="UP000263993"/>
    </source>
</evidence>
<evidence type="ECO:0000313" key="2">
    <source>
        <dbReference type="EMBL" id="RDV01832.1"/>
    </source>
</evidence>
<dbReference type="Proteomes" id="UP000263993">
    <property type="component" value="Unassembled WGS sequence"/>
</dbReference>
<feature type="compositionally biased region" description="Low complexity" evidence="1">
    <location>
        <begin position="89"/>
        <end position="106"/>
    </location>
</feature>
<accession>A0A371B2S5</accession>